<dbReference type="EMBL" id="JBIAXI010000012">
    <property type="protein sequence ID" value="MFF4775292.1"/>
    <property type="molecule type" value="Genomic_DNA"/>
</dbReference>
<dbReference type="Gene3D" id="3.40.50.1820">
    <property type="entry name" value="alpha/beta hydrolase"/>
    <property type="match status" value="1"/>
</dbReference>
<dbReference type="Pfam" id="PF00561">
    <property type="entry name" value="Abhydrolase_1"/>
    <property type="match status" value="1"/>
</dbReference>
<dbReference type="InterPro" id="IPR050266">
    <property type="entry name" value="AB_hydrolase_sf"/>
</dbReference>
<gene>
    <name evidence="2" type="ORF">ACFY05_20780</name>
</gene>
<organism evidence="2 3">
    <name type="scientific">Microtetraspora fusca</name>
    <dbReference type="NCBI Taxonomy" id="1997"/>
    <lineage>
        <taxon>Bacteria</taxon>
        <taxon>Bacillati</taxon>
        <taxon>Actinomycetota</taxon>
        <taxon>Actinomycetes</taxon>
        <taxon>Streptosporangiales</taxon>
        <taxon>Streptosporangiaceae</taxon>
        <taxon>Microtetraspora</taxon>
    </lineage>
</organism>
<protein>
    <submittedName>
        <fullName evidence="2">Alpha/beta fold hydrolase</fullName>
    </submittedName>
</protein>
<dbReference type="InterPro" id="IPR029058">
    <property type="entry name" value="AB_hydrolase_fold"/>
</dbReference>
<feature type="domain" description="AB hydrolase-1" evidence="1">
    <location>
        <begin position="22"/>
        <end position="266"/>
    </location>
</feature>
<dbReference type="PANTHER" id="PTHR43798">
    <property type="entry name" value="MONOACYLGLYCEROL LIPASE"/>
    <property type="match status" value="1"/>
</dbReference>
<proteinExistence type="predicted"/>
<dbReference type="InterPro" id="IPR000073">
    <property type="entry name" value="AB_hydrolase_1"/>
</dbReference>
<sequence length="287" mass="30795">MTLFSAHDGTSLAYHVYGSGAPLICLPGGPMQASAYLDELGGLSADRRLIMVDLRGTGGSATPEDTGSYRCDRQVDDVEALREHLGLERMDLIAHSAGANLAVLYATRHPERVGRLVLVTPSTKAVDITATPEIRREVTRPRAAEPWYPAASAALEAVMAGDATDEDWEAITPFFYGRWDAVAQAHHAAEDEWRNVEAAAAFAAEGAFDPDAIRSTLAGFPAPVLLLTGEVDVGAAPRVIAEYAALFPNAEHVVQPGGGHFPWLDDAEWFTTAIEAFLTRHAAHPTR</sequence>
<accession>A0ABW6V9L2</accession>
<dbReference type="GO" id="GO:0016787">
    <property type="term" value="F:hydrolase activity"/>
    <property type="evidence" value="ECO:0007669"/>
    <property type="project" value="UniProtKB-KW"/>
</dbReference>
<dbReference type="PRINTS" id="PR00111">
    <property type="entry name" value="ABHYDROLASE"/>
</dbReference>
<reference evidence="2 3" key="1">
    <citation type="submission" date="2024-10" db="EMBL/GenBank/DDBJ databases">
        <title>The Natural Products Discovery Center: Release of the First 8490 Sequenced Strains for Exploring Actinobacteria Biosynthetic Diversity.</title>
        <authorList>
            <person name="Kalkreuter E."/>
            <person name="Kautsar S.A."/>
            <person name="Yang D."/>
            <person name="Bader C.D."/>
            <person name="Teijaro C.N."/>
            <person name="Fluegel L."/>
            <person name="Davis C.M."/>
            <person name="Simpson J.R."/>
            <person name="Lauterbach L."/>
            <person name="Steele A.D."/>
            <person name="Gui C."/>
            <person name="Meng S."/>
            <person name="Li G."/>
            <person name="Viehrig K."/>
            <person name="Ye F."/>
            <person name="Su P."/>
            <person name="Kiefer A.F."/>
            <person name="Nichols A."/>
            <person name="Cepeda A.J."/>
            <person name="Yan W."/>
            <person name="Fan B."/>
            <person name="Jiang Y."/>
            <person name="Adhikari A."/>
            <person name="Zheng C.-J."/>
            <person name="Schuster L."/>
            <person name="Cowan T.M."/>
            <person name="Smanski M.J."/>
            <person name="Chevrette M.G."/>
            <person name="De Carvalho L.P.S."/>
            <person name="Shen B."/>
        </authorList>
    </citation>
    <scope>NUCLEOTIDE SEQUENCE [LARGE SCALE GENOMIC DNA]</scope>
    <source>
        <strain evidence="2 3">NPDC001281</strain>
    </source>
</reference>
<keyword evidence="2" id="KW-0378">Hydrolase</keyword>
<keyword evidence="3" id="KW-1185">Reference proteome</keyword>
<evidence type="ECO:0000313" key="3">
    <source>
        <dbReference type="Proteomes" id="UP001602119"/>
    </source>
</evidence>
<evidence type="ECO:0000313" key="2">
    <source>
        <dbReference type="EMBL" id="MFF4775292.1"/>
    </source>
</evidence>
<evidence type="ECO:0000259" key="1">
    <source>
        <dbReference type="Pfam" id="PF00561"/>
    </source>
</evidence>
<dbReference type="SUPFAM" id="SSF53474">
    <property type="entry name" value="alpha/beta-Hydrolases"/>
    <property type="match status" value="1"/>
</dbReference>
<dbReference type="Proteomes" id="UP001602119">
    <property type="component" value="Unassembled WGS sequence"/>
</dbReference>
<dbReference type="PANTHER" id="PTHR43798:SF27">
    <property type="entry name" value="HYDROLASE ALPHA_BETA HYDROLASE FOLD FAMILY"/>
    <property type="match status" value="1"/>
</dbReference>
<name>A0ABW6V9L2_MICFU</name>
<comment type="caution">
    <text evidence="2">The sequence shown here is derived from an EMBL/GenBank/DDBJ whole genome shotgun (WGS) entry which is preliminary data.</text>
</comment>
<dbReference type="RefSeq" id="WP_387343498.1">
    <property type="nucleotide sequence ID" value="NZ_JBIAXI010000012.1"/>
</dbReference>